<dbReference type="EMBL" id="CP016400">
    <property type="protein sequence ID" value="AOG25497.1"/>
    <property type="molecule type" value="Genomic_DNA"/>
</dbReference>
<evidence type="ECO:0000313" key="2">
    <source>
        <dbReference type="Proteomes" id="UP000094691"/>
    </source>
</evidence>
<reference evidence="1 2" key="1">
    <citation type="submission" date="2016-07" db="EMBL/GenBank/DDBJ databases">
        <title>Genome sequencing project for further understanding the molecular mechanisms of preventing non-alcoholic fatty liver disease.</title>
        <authorList>
            <person name="Wang H."/>
        </authorList>
    </citation>
    <scope>NUCLEOTIDE SEQUENCE [LARGE SCALE GENOMIC DNA]</scope>
    <source>
        <strain evidence="1 2">BS15</strain>
    </source>
</reference>
<dbReference type="Proteomes" id="UP000094691">
    <property type="component" value="Chromosome"/>
</dbReference>
<accession>A0A9W3SKD4</accession>
<sequence length="105" mass="11883">MAIELKIGTRGTRCELTDTFTPAFLALHGLFEVGFIDDVKTENESIFGMCFACKTKYGWMCSFSHNDVLTYMGDGIWDLRVAEEAKLTRLSDAEKKVLSEPDKEF</sequence>
<name>A0A9W3SKD4_LACJH</name>
<evidence type="ECO:0000313" key="1">
    <source>
        <dbReference type="EMBL" id="AOG25497.1"/>
    </source>
</evidence>
<organism evidence="1 2">
    <name type="scientific">Lactobacillus johnsonii</name>
    <dbReference type="NCBI Taxonomy" id="33959"/>
    <lineage>
        <taxon>Bacteria</taxon>
        <taxon>Bacillati</taxon>
        <taxon>Bacillota</taxon>
        <taxon>Bacilli</taxon>
        <taxon>Lactobacillales</taxon>
        <taxon>Lactobacillaceae</taxon>
        <taxon>Lactobacillus</taxon>
    </lineage>
</organism>
<proteinExistence type="predicted"/>
<gene>
    <name evidence="1" type="ORF">BBP16_00580</name>
</gene>
<protein>
    <submittedName>
        <fullName evidence="1">Uncharacterized protein</fullName>
    </submittedName>
</protein>
<dbReference type="AlphaFoldDB" id="A0A9W3SKD4"/>